<dbReference type="PANTHER" id="PTHR45661">
    <property type="entry name" value="SURFACE ANTIGEN"/>
    <property type="match status" value="1"/>
</dbReference>
<name>A0A7G5N2P9_9FIRM</name>
<dbReference type="Gene3D" id="3.80.10.10">
    <property type="entry name" value="Ribonuclease Inhibitor"/>
    <property type="match status" value="2"/>
</dbReference>
<dbReference type="InterPro" id="IPR026906">
    <property type="entry name" value="LRR_5"/>
</dbReference>
<evidence type="ECO:0000313" key="2">
    <source>
        <dbReference type="Proteomes" id="UP000515789"/>
    </source>
</evidence>
<evidence type="ECO:0000313" key="1">
    <source>
        <dbReference type="EMBL" id="QMW81142.1"/>
    </source>
</evidence>
<gene>
    <name evidence="1" type="ORF">E5259_28255</name>
</gene>
<dbReference type="Pfam" id="PF13306">
    <property type="entry name" value="LRR_5"/>
    <property type="match status" value="2"/>
</dbReference>
<accession>A0A7G5N2P9</accession>
<dbReference type="Proteomes" id="UP000515789">
    <property type="component" value="Chromosome"/>
</dbReference>
<reference evidence="1 2" key="1">
    <citation type="submission" date="2019-04" db="EMBL/GenBank/DDBJ databases">
        <authorList>
            <person name="Schori C."/>
            <person name="Ahrens C."/>
        </authorList>
    </citation>
    <scope>NUCLEOTIDE SEQUENCE [LARGE SCALE GENOMIC DNA]</scope>
    <source>
        <strain evidence="1 2">DSM 2950</strain>
    </source>
</reference>
<dbReference type="GeneID" id="75053364"/>
<proteinExistence type="predicted"/>
<protein>
    <submittedName>
        <fullName evidence="1">Leucine-rich repeat domain-containing protein</fullName>
    </submittedName>
</protein>
<dbReference type="InterPro" id="IPR032675">
    <property type="entry name" value="LRR_dom_sf"/>
</dbReference>
<dbReference type="RefSeq" id="WP_018596122.1">
    <property type="nucleotide sequence ID" value="NZ_AP031416.1"/>
</dbReference>
<dbReference type="PANTHER" id="PTHR45661:SF3">
    <property type="entry name" value="IG-LIKE DOMAIN-CONTAINING PROTEIN"/>
    <property type="match status" value="1"/>
</dbReference>
<dbReference type="InterPro" id="IPR053139">
    <property type="entry name" value="Surface_bspA-like"/>
</dbReference>
<dbReference type="SUPFAM" id="SSF52058">
    <property type="entry name" value="L domain-like"/>
    <property type="match status" value="1"/>
</dbReference>
<dbReference type="EMBL" id="CP039126">
    <property type="protein sequence ID" value="QMW81142.1"/>
    <property type="molecule type" value="Genomic_DNA"/>
</dbReference>
<organism evidence="1 2">
    <name type="scientific">Blautia producta</name>
    <dbReference type="NCBI Taxonomy" id="33035"/>
    <lineage>
        <taxon>Bacteria</taxon>
        <taxon>Bacillati</taxon>
        <taxon>Bacillota</taxon>
        <taxon>Clostridia</taxon>
        <taxon>Lachnospirales</taxon>
        <taxon>Lachnospiraceae</taxon>
        <taxon>Blautia</taxon>
    </lineage>
</organism>
<dbReference type="AlphaFoldDB" id="A0A7G5N2P9"/>
<sequence length="277" mass="31509">MGQVLIWKAEEKNVFSRDLGRRVRDKELVLDSNYRKIADEALKNNIRIKSVVIREPVNEVGVQSFYNCTALRDLTLGKIENIRKEAFSGCVRLKEVRLPRELNHLGRAAFSGCKRLENLCFSSKMQCSVIADESFLGCETIKECYIPDTVRIIGSRAFYKCISLSHIDFPSGIESIEKEAFYQTGLTELCLPAGLKKIGDSAFLKCNQLEYARIPESVKCIEKWAFHGCNRLKVLEIAHDPEFIGEWIINRSAAVRCVKGSKVDDYCKDMGFTVDYL</sequence>